<dbReference type="STRING" id="765257.A0A0C9ZKS5"/>
<dbReference type="Proteomes" id="UP000054018">
    <property type="component" value="Unassembled WGS sequence"/>
</dbReference>
<name>A0A0C9ZKS5_9AGAM</name>
<reference evidence="2" key="2">
    <citation type="submission" date="2015-01" db="EMBL/GenBank/DDBJ databases">
        <title>Evolutionary Origins and Diversification of the Mycorrhizal Mutualists.</title>
        <authorList>
            <consortium name="DOE Joint Genome Institute"/>
            <consortium name="Mycorrhizal Genomics Consortium"/>
            <person name="Kohler A."/>
            <person name="Kuo A."/>
            <person name="Nagy L.G."/>
            <person name="Floudas D."/>
            <person name="Copeland A."/>
            <person name="Barry K.W."/>
            <person name="Cichocki N."/>
            <person name="Veneault-Fourrey C."/>
            <person name="LaButti K."/>
            <person name="Lindquist E.A."/>
            <person name="Lipzen A."/>
            <person name="Lundell T."/>
            <person name="Morin E."/>
            <person name="Murat C."/>
            <person name="Riley R."/>
            <person name="Ohm R."/>
            <person name="Sun H."/>
            <person name="Tunlid A."/>
            <person name="Henrissat B."/>
            <person name="Grigoriev I.V."/>
            <person name="Hibbett D.S."/>
            <person name="Martin F."/>
        </authorList>
    </citation>
    <scope>NUCLEOTIDE SEQUENCE [LARGE SCALE GENOMIC DNA]</scope>
    <source>
        <strain evidence="2">441</strain>
    </source>
</reference>
<feature type="non-terminal residue" evidence="1">
    <location>
        <position position="149"/>
    </location>
</feature>
<sequence>GELAHRLIKKFYRHTNRRDVATGLTKQERRQTRIRRQLGDHTSQEMMPDIVSPHEIESSPELHHVMRALPCNAFNLASFLSENRSDPAVKNFMPKMKDHLLSQLYGYEYDGDERSFTDDERNDLRIIGGMNRVIESTILRINYTTYDIR</sequence>
<evidence type="ECO:0000313" key="1">
    <source>
        <dbReference type="EMBL" id="KIK20503.1"/>
    </source>
</evidence>
<evidence type="ECO:0000313" key="2">
    <source>
        <dbReference type="Proteomes" id="UP000054018"/>
    </source>
</evidence>
<feature type="non-terminal residue" evidence="1">
    <location>
        <position position="1"/>
    </location>
</feature>
<dbReference type="EMBL" id="KN833764">
    <property type="protein sequence ID" value="KIK20503.1"/>
    <property type="molecule type" value="Genomic_DNA"/>
</dbReference>
<dbReference type="OrthoDB" id="2688224at2759"/>
<gene>
    <name evidence="1" type="ORF">PISMIDRAFT_65662</name>
</gene>
<proteinExistence type="predicted"/>
<protein>
    <submittedName>
        <fullName evidence="1">Uncharacterized protein</fullName>
    </submittedName>
</protein>
<accession>A0A0C9ZKS5</accession>
<organism evidence="1 2">
    <name type="scientific">Pisolithus microcarpus 441</name>
    <dbReference type="NCBI Taxonomy" id="765257"/>
    <lineage>
        <taxon>Eukaryota</taxon>
        <taxon>Fungi</taxon>
        <taxon>Dikarya</taxon>
        <taxon>Basidiomycota</taxon>
        <taxon>Agaricomycotina</taxon>
        <taxon>Agaricomycetes</taxon>
        <taxon>Agaricomycetidae</taxon>
        <taxon>Boletales</taxon>
        <taxon>Sclerodermatineae</taxon>
        <taxon>Pisolithaceae</taxon>
        <taxon>Pisolithus</taxon>
    </lineage>
</organism>
<dbReference type="HOGENOM" id="CLU_002498_9_2_1"/>
<dbReference type="AlphaFoldDB" id="A0A0C9ZKS5"/>
<reference evidence="1 2" key="1">
    <citation type="submission" date="2014-04" db="EMBL/GenBank/DDBJ databases">
        <authorList>
            <consortium name="DOE Joint Genome Institute"/>
            <person name="Kuo A."/>
            <person name="Kohler A."/>
            <person name="Costa M.D."/>
            <person name="Nagy L.G."/>
            <person name="Floudas D."/>
            <person name="Copeland A."/>
            <person name="Barry K.W."/>
            <person name="Cichocki N."/>
            <person name="Veneault-Fourrey C."/>
            <person name="LaButti K."/>
            <person name="Lindquist E.A."/>
            <person name="Lipzen A."/>
            <person name="Lundell T."/>
            <person name="Morin E."/>
            <person name="Murat C."/>
            <person name="Sun H."/>
            <person name="Tunlid A."/>
            <person name="Henrissat B."/>
            <person name="Grigoriev I.V."/>
            <person name="Hibbett D.S."/>
            <person name="Martin F."/>
            <person name="Nordberg H.P."/>
            <person name="Cantor M.N."/>
            <person name="Hua S.X."/>
        </authorList>
    </citation>
    <scope>NUCLEOTIDE SEQUENCE [LARGE SCALE GENOMIC DNA]</scope>
    <source>
        <strain evidence="1 2">441</strain>
    </source>
</reference>
<keyword evidence="2" id="KW-1185">Reference proteome</keyword>